<evidence type="ECO:0000256" key="4">
    <source>
        <dbReference type="PROSITE-ProRule" id="PRU00175"/>
    </source>
</evidence>
<comment type="caution">
    <text evidence="8">The sequence shown here is derived from an EMBL/GenBank/DDBJ whole genome shotgun (WGS) entry which is preliminary data.</text>
</comment>
<dbReference type="SUPFAM" id="SSF57850">
    <property type="entry name" value="RING/U-box"/>
    <property type="match status" value="1"/>
</dbReference>
<dbReference type="GO" id="GO:0008270">
    <property type="term" value="F:zinc ion binding"/>
    <property type="evidence" value="ECO:0007669"/>
    <property type="project" value="UniProtKB-KW"/>
</dbReference>
<dbReference type="SMART" id="SM00184">
    <property type="entry name" value="RING"/>
    <property type="match status" value="1"/>
</dbReference>
<dbReference type="InterPro" id="IPR017907">
    <property type="entry name" value="Znf_RING_CS"/>
</dbReference>
<proteinExistence type="predicted"/>
<keyword evidence="3" id="KW-0862">Zinc</keyword>
<reference evidence="8 9" key="1">
    <citation type="journal article" date="2024" name="J Genomics">
        <title>Draft genome sequencing and assembly of Favolaschia claudopus CIRM-BRFM 2984 isolated from oak limbs.</title>
        <authorList>
            <person name="Navarro D."/>
            <person name="Drula E."/>
            <person name="Chaduli D."/>
            <person name="Cazenave R."/>
            <person name="Ahrendt S."/>
            <person name="Wang J."/>
            <person name="Lipzen A."/>
            <person name="Daum C."/>
            <person name="Barry K."/>
            <person name="Grigoriev I.V."/>
            <person name="Favel A."/>
            <person name="Rosso M.N."/>
            <person name="Martin F."/>
        </authorList>
    </citation>
    <scope>NUCLEOTIDE SEQUENCE [LARGE SCALE GENOMIC DNA]</scope>
    <source>
        <strain evidence="8 9">CIRM-BRFM 2984</strain>
    </source>
</reference>
<feature type="compositionally biased region" description="Basic residues" evidence="6">
    <location>
        <begin position="1"/>
        <end position="11"/>
    </location>
</feature>
<evidence type="ECO:0000313" key="8">
    <source>
        <dbReference type="EMBL" id="KAK7057439.1"/>
    </source>
</evidence>
<accession>A0AAW0DWU3</accession>
<dbReference type="PROSITE" id="PS50089">
    <property type="entry name" value="ZF_RING_2"/>
    <property type="match status" value="1"/>
</dbReference>
<dbReference type="InterPro" id="IPR018957">
    <property type="entry name" value="Znf_C3HC4_RING-type"/>
</dbReference>
<feature type="domain" description="RING-type" evidence="7">
    <location>
        <begin position="126"/>
        <end position="158"/>
    </location>
</feature>
<dbReference type="Gene3D" id="3.30.40.10">
    <property type="entry name" value="Zinc/RING finger domain, C3HC4 (zinc finger)"/>
    <property type="match status" value="1"/>
</dbReference>
<dbReference type="InterPro" id="IPR001841">
    <property type="entry name" value="Znf_RING"/>
</dbReference>
<evidence type="ECO:0000259" key="7">
    <source>
        <dbReference type="PROSITE" id="PS50089"/>
    </source>
</evidence>
<keyword evidence="5" id="KW-0175">Coiled coil</keyword>
<evidence type="ECO:0000256" key="5">
    <source>
        <dbReference type="SAM" id="Coils"/>
    </source>
</evidence>
<evidence type="ECO:0000313" key="9">
    <source>
        <dbReference type="Proteomes" id="UP001362999"/>
    </source>
</evidence>
<name>A0AAW0DWU3_9AGAR</name>
<keyword evidence="9" id="KW-1185">Reference proteome</keyword>
<dbReference type="InterPro" id="IPR013083">
    <property type="entry name" value="Znf_RING/FYVE/PHD"/>
</dbReference>
<feature type="coiled-coil region" evidence="5">
    <location>
        <begin position="73"/>
        <end position="110"/>
    </location>
</feature>
<dbReference type="EMBL" id="JAWWNJ010000004">
    <property type="protein sequence ID" value="KAK7057439.1"/>
    <property type="molecule type" value="Genomic_DNA"/>
</dbReference>
<sequence>MPVTRVTRRSAPKPSRAAPSSDDDIVVRGSVIIRQSLPKKKKRTVPQPQELIEIFSSEEDEPPPRKMPPANEVKELQQEIHKLKHKASQLATLETQLERAQKEIAELKRPGKVILDAAQLEDHLCCAICAGTMWSPYNLSNCGHTFCVKCLVEWFNTCLAQHMAANPNWHATNQPAYHLSHPRIRAHPYIAALIASQGPQPDFSCPTCRAAVTVKPIGIHIFAMFCSTLIMDHSEDFSLKAIIHVVATNAGESSPKKDPVPKRRGKGKAKVVEGPFDGFFGKD</sequence>
<protein>
    <submittedName>
        <fullName evidence="8">RING-type domain-containing protein</fullName>
    </submittedName>
</protein>
<dbReference type="Proteomes" id="UP001362999">
    <property type="component" value="Unassembled WGS sequence"/>
</dbReference>
<evidence type="ECO:0000256" key="6">
    <source>
        <dbReference type="SAM" id="MobiDB-lite"/>
    </source>
</evidence>
<evidence type="ECO:0000256" key="1">
    <source>
        <dbReference type="ARBA" id="ARBA00022723"/>
    </source>
</evidence>
<feature type="region of interest" description="Disordered" evidence="6">
    <location>
        <begin position="1"/>
        <end position="23"/>
    </location>
</feature>
<evidence type="ECO:0000256" key="3">
    <source>
        <dbReference type="ARBA" id="ARBA00022833"/>
    </source>
</evidence>
<evidence type="ECO:0000256" key="2">
    <source>
        <dbReference type="ARBA" id="ARBA00022771"/>
    </source>
</evidence>
<gene>
    <name evidence="8" type="ORF">R3P38DRAFT_3168965</name>
</gene>
<keyword evidence="2 4" id="KW-0863">Zinc-finger</keyword>
<keyword evidence="1" id="KW-0479">Metal-binding</keyword>
<organism evidence="8 9">
    <name type="scientific">Favolaschia claudopus</name>
    <dbReference type="NCBI Taxonomy" id="2862362"/>
    <lineage>
        <taxon>Eukaryota</taxon>
        <taxon>Fungi</taxon>
        <taxon>Dikarya</taxon>
        <taxon>Basidiomycota</taxon>
        <taxon>Agaricomycotina</taxon>
        <taxon>Agaricomycetes</taxon>
        <taxon>Agaricomycetidae</taxon>
        <taxon>Agaricales</taxon>
        <taxon>Marasmiineae</taxon>
        <taxon>Mycenaceae</taxon>
        <taxon>Favolaschia</taxon>
    </lineage>
</organism>
<dbReference type="PROSITE" id="PS00518">
    <property type="entry name" value="ZF_RING_1"/>
    <property type="match status" value="1"/>
</dbReference>
<dbReference type="Pfam" id="PF00097">
    <property type="entry name" value="zf-C3HC4"/>
    <property type="match status" value="1"/>
</dbReference>
<dbReference type="AlphaFoldDB" id="A0AAW0DWU3"/>